<dbReference type="PROSITE" id="PS51257">
    <property type="entry name" value="PROKAR_LIPOPROTEIN"/>
    <property type="match status" value="1"/>
</dbReference>
<evidence type="ECO:0000313" key="1">
    <source>
        <dbReference type="EMBL" id="KAJ3103909.1"/>
    </source>
</evidence>
<gene>
    <name evidence="1" type="ORF">HK100_004133</name>
</gene>
<dbReference type="PANTHER" id="PTHR37475">
    <property type="entry name" value="ZYGOTE-SPECIFIC CLASS V COPY B GENE PROTEIN"/>
    <property type="match status" value="1"/>
</dbReference>
<dbReference type="Proteomes" id="UP001211907">
    <property type="component" value="Unassembled WGS sequence"/>
</dbReference>
<dbReference type="AlphaFoldDB" id="A0AAD5STH4"/>
<comment type="caution">
    <text evidence="1">The sequence shown here is derived from an EMBL/GenBank/DDBJ whole genome shotgun (WGS) entry which is preliminary data.</text>
</comment>
<evidence type="ECO:0000313" key="2">
    <source>
        <dbReference type="Proteomes" id="UP001211907"/>
    </source>
</evidence>
<reference evidence="1" key="1">
    <citation type="submission" date="2020-05" db="EMBL/GenBank/DDBJ databases">
        <title>Phylogenomic resolution of chytrid fungi.</title>
        <authorList>
            <person name="Stajich J.E."/>
            <person name="Amses K."/>
            <person name="Simmons R."/>
            <person name="Seto K."/>
            <person name="Myers J."/>
            <person name="Bonds A."/>
            <person name="Quandt C.A."/>
            <person name="Barry K."/>
            <person name="Liu P."/>
            <person name="Grigoriev I."/>
            <person name="Longcore J.E."/>
            <person name="James T.Y."/>
        </authorList>
    </citation>
    <scope>NUCLEOTIDE SEQUENCE</scope>
    <source>
        <strain evidence="1">JEL0513</strain>
    </source>
</reference>
<protein>
    <submittedName>
        <fullName evidence="1">Uncharacterized protein</fullName>
    </submittedName>
</protein>
<dbReference type="EMBL" id="JADGJH010002082">
    <property type="protein sequence ID" value="KAJ3103909.1"/>
    <property type="molecule type" value="Genomic_DNA"/>
</dbReference>
<accession>A0AAD5STH4</accession>
<organism evidence="1 2">
    <name type="scientific">Physocladia obscura</name>
    <dbReference type="NCBI Taxonomy" id="109957"/>
    <lineage>
        <taxon>Eukaryota</taxon>
        <taxon>Fungi</taxon>
        <taxon>Fungi incertae sedis</taxon>
        <taxon>Chytridiomycota</taxon>
        <taxon>Chytridiomycota incertae sedis</taxon>
        <taxon>Chytridiomycetes</taxon>
        <taxon>Chytridiales</taxon>
        <taxon>Chytriomycetaceae</taxon>
        <taxon>Physocladia</taxon>
    </lineage>
</organism>
<dbReference type="PANTHER" id="PTHR37475:SF1">
    <property type="entry name" value="ZYGOTE-SPECIFIC PROTEIN"/>
    <property type="match status" value="1"/>
</dbReference>
<keyword evidence="2" id="KW-1185">Reference proteome</keyword>
<proteinExistence type="predicted"/>
<name>A0AAD5STH4_9FUNG</name>
<sequence length="86" mass="8568">MDAYKRNLQQKEKKKMSPPLALACVGACNAGWVACYAAGGLIAGTVSGGIGVPALALACNTAQGACMAACPALIAVPDPGWACTIM</sequence>